<proteinExistence type="predicted"/>
<feature type="compositionally biased region" description="Basic and acidic residues" evidence="1">
    <location>
        <begin position="203"/>
        <end position="225"/>
    </location>
</feature>
<protein>
    <submittedName>
        <fullName evidence="5">Shell matrix protein</fullName>
    </submittedName>
</protein>
<organism evidence="5">
    <name type="scientific">Rodentolepis nana</name>
    <name type="common">Dwarf tapeworm</name>
    <name type="synonym">Hymenolepis nana</name>
    <dbReference type="NCBI Taxonomy" id="102285"/>
    <lineage>
        <taxon>Eukaryota</taxon>
        <taxon>Metazoa</taxon>
        <taxon>Spiralia</taxon>
        <taxon>Lophotrochozoa</taxon>
        <taxon>Platyhelminthes</taxon>
        <taxon>Cestoda</taxon>
        <taxon>Eucestoda</taxon>
        <taxon>Cyclophyllidea</taxon>
        <taxon>Hymenolepididae</taxon>
        <taxon>Rodentolepis</taxon>
    </lineage>
</organism>
<evidence type="ECO:0000256" key="1">
    <source>
        <dbReference type="SAM" id="MobiDB-lite"/>
    </source>
</evidence>
<gene>
    <name evidence="3" type="ORF">HNAJ_LOCUS1328</name>
</gene>
<dbReference type="EMBL" id="UZAE01000502">
    <property type="protein sequence ID" value="VDN97187.1"/>
    <property type="molecule type" value="Genomic_DNA"/>
</dbReference>
<feature type="compositionally biased region" description="Low complexity" evidence="1">
    <location>
        <begin position="112"/>
        <end position="130"/>
    </location>
</feature>
<feature type="compositionally biased region" description="Acidic residues" evidence="1">
    <location>
        <begin position="154"/>
        <end position="168"/>
    </location>
</feature>
<evidence type="ECO:0000313" key="3">
    <source>
        <dbReference type="EMBL" id="VDN97187.1"/>
    </source>
</evidence>
<reference evidence="5" key="1">
    <citation type="submission" date="2017-02" db="UniProtKB">
        <authorList>
            <consortium name="WormBaseParasite"/>
        </authorList>
    </citation>
    <scope>IDENTIFICATION</scope>
</reference>
<feature type="signal peptide" evidence="2">
    <location>
        <begin position="1"/>
        <end position="24"/>
    </location>
</feature>
<dbReference type="AlphaFoldDB" id="A0A0R3T2X8"/>
<reference evidence="3 4" key="2">
    <citation type="submission" date="2018-11" db="EMBL/GenBank/DDBJ databases">
        <authorList>
            <consortium name="Pathogen Informatics"/>
        </authorList>
    </citation>
    <scope>NUCLEOTIDE SEQUENCE [LARGE SCALE GENOMIC DNA]</scope>
</reference>
<keyword evidence="2" id="KW-0732">Signal</keyword>
<evidence type="ECO:0000313" key="4">
    <source>
        <dbReference type="Proteomes" id="UP000278807"/>
    </source>
</evidence>
<dbReference type="OrthoDB" id="10586883at2759"/>
<accession>A0A0R3T2X8</accession>
<feature type="chain" id="PRO_5043131614" evidence="2">
    <location>
        <begin position="25"/>
        <end position="273"/>
    </location>
</feature>
<feature type="region of interest" description="Disordered" evidence="1">
    <location>
        <begin position="89"/>
        <end position="246"/>
    </location>
</feature>
<keyword evidence="4" id="KW-1185">Reference proteome</keyword>
<sequence>MRVPLLIPLSLLFPLLSLFSPGSPKPIPSQDDFGEYIMTRLKSCLDDSDVEAVKEQLYLQIDAILDNLVECISSGLSLDECPTFEIQPKEHDYHGGEDMNSAMTMQSRYPDSDSYGGYDNTDYDNDFNYSERGTYPGRGDDDESEDFYNGSGESENDVDHDSECDDSNCPDSRESGDRYPNNYDNFESGESAEEDSGCLDNMGDNRDCKEDKTSARIESHPRPEDSQGVGESGFNPERGGGGSRPVEVAHLRGIDCLCANHKCSCKDSDEPIH</sequence>
<evidence type="ECO:0000256" key="2">
    <source>
        <dbReference type="SAM" id="SignalP"/>
    </source>
</evidence>
<name>A0A0R3T2X8_RODNA</name>
<evidence type="ECO:0000313" key="5">
    <source>
        <dbReference type="WBParaSite" id="HNAJ_0000132901-mRNA-1"/>
    </source>
</evidence>
<dbReference type="WBParaSite" id="HNAJ_0000132901-mRNA-1">
    <property type="protein sequence ID" value="HNAJ_0000132901-mRNA-1"/>
    <property type="gene ID" value="HNAJ_0000132901"/>
</dbReference>
<dbReference type="Proteomes" id="UP000278807">
    <property type="component" value="Unassembled WGS sequence"/>
</dbReference>